<comment type="caution">
    <text evidence="5">The sequence shown here is derived from an EMBL/GenBank/DDBJ whole genome shotgun (WGS) entry which is preliminary data.</text>
</comment>
<gene>
    <name evidence="5" type="ORF">D917_05784</name>
</gene>
<dbReference type="CDD" id="cd10747">
    <property type="entry name" value="DnaJ_C"/>
    <property type="match status" value="1"/>
</dbReference>
<dbReference type="PROSITE" id="PS00636">
    <property type="entry name" value="DNAJ_1"/>
    <property type="match status" value="1"/>
</dbReference>
<evidence type="ECO:0000256" key="1">
    <source>
        <dbReference type="ARBA" id="ARBA00022729"/>
    </source>
</evidence>
<evidence type="ECO:0000256" key="2">
    <source>
        <dbReference type="ARBA" id="ARBA00069674"/>
    </source>
</evidence>
<keyword evidence="1" id="KW-0732">Signal</keyword>
<dbReference type="SUPFAM" id="SSF46565">
    <property type="entry name" value="Chaperone J-domain"/>
    <property type="match status" value="1"/>
</dbReference>
<dbReference type="PANTHER" id="PTHR44298:SF1">
    <property type="entry name" value="DNAJ HOMOLOG SUBFAMILY B MEMBER 11"/>
    <property type="match status" value="1"/>
</dbReference>
<proteinExistence type="predicted"/>
<evidence type="ECO:0000313" key="5">
    <source>
        <dbReference type="EMBL" id="OUC49016.1"/>
    </source>
</evidence>
<dbReference type="Pfam" id="PF00226">
    <property type="entry name" value="DnaJ"/>
    <property type="match status" value="1"/>
</dbReference>
<organism evidence="5 6">
    <name type="scientific">Trichinella nativa</name>
    <dbReference type="NCBI Taxonomy" id="6335"/>
    <lineage>
        <taxon>Eukaryota</taxon>
        <taxon>Metazoa</taxon>
        <taxon>Ecdysozoa</taxon>
        <taxon>Nematoda</taxon>
        <taxon>Enoplea</taxon>
        <taxon>Dorylaimia</taxon>
        <taxon>Trichinellida</taxon>
        <taxon>Trichinellidae</taxon>
        <taxon>Trichinella</taxon>
    </lineage>
</organism>
<dbReference type="InterPro" id="IPR036869">
    <property type="entry name" value="J_dom_sf"/>
</dbReference>
<evidence type="ECO:0000256" key="3">
    <source>
        <dbReference type="ARBA" id="ARBA00077014"/>
    </source>
</evidence>
<feature type="domain" description="J" evidence="4">
    <location>
        <begin position="65"/>
        <end position="130"/>
    </location>
</feature>
<dbReference type="FunFam" id="2.60.260.20:FF:000013">
    <property type="entry name" value="DnaJ subfamily B member 11"/>
    <property type="match status" value="1"/>
</dbReference>
<evidence type="ECO:0000259" key="4">
    <source>
        <dbReference type="PROSITE" id="PS50076"/>
    </source>
</evidence>
<dbReference type="PANTHER" id="PTHR44298">
    <property type="entry name" value="DNAJ HOMOLOG SUBFAMILY B MEMBER 11"/>
    <property type="match status" value="1"/>
</dbReference>
<dbReference type="Gene3D" id="1.10.287.110">
    <property type="entry name" value="DnaJ domain"/>
    <property type="match status" value="1"/>
</dbReference>
<name>A0A1Y3EYR8_9BILA</name>
<dbReference type="PROSITE" id="PS50076">
    <property type="entry name" value="DNAJ_2"/>
    <property type="match status" value="1"/>
</dbReference>
<dbReference type="InterPro" id="IPR002939">
    <property type="entry name" value="DnaJ_C"/>
</dbReference>
<dbReference type="Proteomes" id="UP000243006">
    <property type="component" value="Unassembled WGS sequence"/>
</dbReference>
<dbReference type="SUPFAM" id="SSF49493">
    <property type="entry name" value="HSP40/DnaJ peptide-binding domain"/>
    <property type="match status" value="2"/>
</dbReference>
<dbReference type="PRINTS" id="PR00625">
    <property type="entry name" value="JDOMAIN"/>
</dbReference>
<dbReference type="InterPro" id="IPR018253">
    <property type="entry name" value="DnaJ_domain_CS"/>
</dbReference>
<dbReference type="Pfam" id="PF01556">
    <property type="entry name" value="DnaJ_C"/>
    <property type="match status" value="1"/>
</dbReference>
<reference evidence="5 6" key="1">
    <citation type="submission" date="2015-04" db="EMBL/GenBank/DDBJ databases">
        <title>Draft genome of the roundworm Trichinella nativa.</title>
        <authorList>
            <person name="Mitreva M."/>
        </authorList>
    </citation>
    <scope>NUCLEOTIDE SEQUENCE [LARGE SCALE GENOMIC DNA]</scope>
    <source>
        <strain evidence="5 6">ISS45</strain>
    </source>
</reference>
<dbReference type="InterPro" id="IPR001623">
    <property type="entry name" value="DnaJ_domain"/>
</dbReference>
<sequence>MKFSPVVFITVDGVVNNNYVAQMRHKYDVSELMLTFRRLPGMKISTVALFFQYFIYIALCQAGRDFYKILGVPRSANLNQIKKAYRKLAKELHPDKHQDDKIAHEKFQDISAAYEVLSNQEKRRLYDKGGEEAVKQMGAHDSHDPFSSFFGDFFGFGQQESGESARGEDVVVDLYVTLEELYNGDFVRVVRNKPVYKAAPGYRQCNCRTEMQTVQIGAGRFQLFHKQVCDDCPNVTIVNEERTLEVEIEVGMVDGQEQSFIGEGEPHIDGDPGDLRFRIRTQKHPVFERRGDDLYTNLTISLENALNGFEFTIVHLDGHQVSIKRDKVTWPGARMRKLNEGMPNYEDNQKRGTLYITFDVQFPKGALSEEQRQQLSAILQQAELKPRLQLRRSNCEALTICKQQHASENIYSIYK</sequence>
<protein>
    <recommendedName>
        <fullName evidence="2">DnaJ homolog dnj-20</fullName>
    </recommendedName>
    <alternativeName>
        <fullName evidence="3">DnaJ domain protein 20</fullName>
    </alternativeName>
</protein>
<evidence type="ECO:0000313" key="6">
    <source>
        <dbReference type="Proteomes" id="UP000243006"/>
    </source>
</evidence>
<dbReference type="GO" id="GO:0006457">
    <property type="term" value="P:protein folding"/>
    <property type="evidence" value="ECO:0007669"/>
    <property type="project" value="InterPro"/>
</dbReference>
<dbReference type="SMART" id="SM00271">
    <property type="entry name" value="DnaJ"/>
    <property type="match status" value="1"/>
</dbReference>
<dbReference type="GO" id="GO:0051787">
    <property type="term" value="F:misfolded protein binding"/>
    <property type="evidence" value="ECO:0007669"/>
    <property type="project" value="TreeGrafter"/>
</dbReference>
<dbReference type="GO" id="GO:0005783">
    <property type="term" value="C:endoplasmic reticulum"/>
    <property type="evidence" value="ECO:0007669"/>
    <property type="project" value="TreeGrafter"/>
</dbReference>
<dbReference type="Gene3D" id="2.60.260.20">
    <property type="entry name" value="Urease metallochaperone UreE, N-terminal domain"/>
    <property type="match status" value="2"/>
</dbReference>
<dbReference type="InterPro" id="IPR008971">
    <property type="entry name" value="HSP40/DnaJ_pept-bd"/>
</dbReference>
<accession>A0A1Y3EYR8</accession>
<dbReference type="CDD" id="cd06257">
    <property type="entry name" value="DnaJ"/>
    <property type="match status" value="1"/>
</dbReference>
<dbReference type="EMBL" id="LVZM01001680">
    <property type="protein sequence ID" value="OUC49016.1"/>
    <property type="molecule type" value="Genomic_DNA"/>
</dbReference>
<dbReference type="GO" id="GO:0051082">
    <property type="term" value="F:unfolded protein binding"/>
    <property type="evidence" value="ECO:0007669"/>
    <property type="project" value="InterPro"/>
</dbReference>
<dbReference type="InterPro" id="IPR051736">
    <property type="entry name" value="DnaJ-B11-like"/>
</dbReference>
<dbReference type="AlphaFoldDB" id="A0A1Y3EYR8"/>